<feature type="region of interest" description="Disordered" evidence="1">
    <location>
        <begin position="15"/>
        <end position="41"/>
    </location>
</feature>
<dbReference type="AlphaFoldDB" id="A0A4Q2R838"/>
<reference evidence="3 4" key="2">
    <citation type="submission" date="2019-02" db="EMBL/GenBank/DDBJ databases">
        <title>'Lichenibacterium ramalinii' gen. nov. sp. nov., 'Lichenibacterium minor' gen. nov. sp. nov.</title>
        <authorList>
            <person name="Pankratov T."/>
        </authorList>
    </citation>
    <scope>NUCLEOTIDE SEQUENCE [LARGE SCALE GENOMIC DNA]</scope>
    <source>
        <strain evidence="3 4">RmlP001</strain>
    </source>
</reference>
<reference evidence="3 4" key="1">
    <citation type="submission" date="2018-09" db="EMBL/GenBank/DDBJ databases">
        <authorList>
            <person name="Grouzdev D.S."/>
            <person name="Krutkina M.S."/>
        </authorList>
    </citation>
    <scope>NUCLEOTIDE SEQUENCE [LARGE SCALE GENOMIC DNA]</scope>
    <source>
        <strain evidence="3 4">RmlP001</strain>
    </source>
</reference>
<dbReference type="EMBL" id="QYBC01000031">
    <property type="protein sequence ID" value="RYB01674.1"/>
    <property type="molecule type" value="Genomic_DNA"/>
</dbReference>
<dbReference type="InterPro" id="IPR029032">
    <property type="entry name" value="AhpD-like"/>
</dbReference>
<evidence type="ECO:0000256" key="1">
    <source>
        <dbReference type="SAM" id="MobiDB-lite"/>
    </source>
</evidence>
<proteinExistence type="predicted"/>
<dbReference type="GO" id="GO:0051920">
    <property type="term" value="F:peroxiredoxin activity"/>
    <property type="evidence" value="ECO:0007669"/>
    <property type="project" value="InterPro"/>
</dbReference>
<dbReference type="PANTHER" id="PTHR34846">
    <property type="entry name" value="4-CARBOXYMUCONOLACTONE DECARBOXYLASE FAMILY PROTEIN (AFU_ORTHOLOGUE AFUA_6G11590)"/>
    <property type="match status" value="1"/>
</dbReference>
<accession>A0A4Q2R838</accession>
<feature type="domain" description="Carboxymuconolactone decarboxylase-like" evidence="2">
    <location>
        <begin position="135"/>
        <end position="204"/>
    </location>
</feature>
<sequence>MTGWRDMASLVDSSAEHERAFLDDPPSARVSSRRLGDSGPVKLPAIRSWSRRRRKRSGQEARSTIVIGRVDPEPHAKLRIDRPSEIHVMNMPPVFVDHDVVVPLPTDGELTEAAKAILRAGAPLNVSRMFAGTEDMFKPIADLIGAVFTASGIDVRLRELIILRCAKKLNSAYEWQANAVMAKNVGCSQEEIDAMCADGPVTGLDQRIVEMSAACDELCTDATLSDGTLARLIARYGNTGARKYILTISWFNMLSRFLNGCRVQPETQDNIGGRTSPV</sequence>
<dbReference type="SUPFAM" id="SSF69118">
    <property type="entry name" value="AhpD-like"/>
    <property type="match status" value="1"/>
</dbReference>
<keyword evidence="4" id="KW-1185">Reference proteome</keyword>
<evidence type="ECO:0000313" key="4">
    <source>
        <dbReference type="Proteomes" id="UP000289411"/>
    </source>
</evidence>
<comment type="caution">
    <text evidence="3">The sequence shown here is derived from an EMBL/GenBank/DDBJ whole genome shotgun (WGS) entry which is preliminary data.</text>
</comment>
<dbReference type="PANTHER" id="PTHR34846:SF5">
    <property type="entry name" value="CARBOXYMUCONOLACTONE DECARBOXYLASE-LIKE DOMAIN-CONTAINING PROTEIN"/>
    <property type="match status" value="1"/>
</dbReference>
<name>A0A4Q2R838_9HYPH</name>
<evidence type="ECO:0000259" key="2">
    <source>
        <dbReference type="Pfam" id="PF02627"/>
    </source>
</evidence>
<dbReference type="Pfam" id="PF02627">
    <property type="entry name" value="CMD"/>
    <property type="match status" value="1"/>
</dbReference>
<organism evidence="3 4">
    <name type="scientific">Lichenibacterium ramalinae</name>
    <dbReference type="NCBI Taxonomy" id="2316527"/>
    <lineage>
        <taxon>Bacteria</taxon>
        <taxon>Pseudomonadati</taxon>
        <taxon>Pseudomonadota</taxon>
        <taxon>Alphaproteobacteria</taxon>
        <taxon>Hyphomicrobiales</taxon>
        <taxon>Lichenihabitantaceae</taxon>
        <taxon>Lichenibacterium</taxon>
    </lineage>
</organism>
<dbReference type="Proteomes" id="UP000289411">
    <property type="component" value="Unassembled WGS sequence"/>
</dbReference>
<dbReference type="InterPro" id="IPR003779">
    <property type="entry name" value="CMD-like"/>
</dbReference>
<dbReference type="Gene3D" id="1.20.1290.10">
    <property type="entry name" value="AhpD-like"/>
    <property type="match status" value="1"/>
</dbReference>
<gene>
    <name evidence="3" type="ORF">D3272_24755</name>
</gene>
<protein>
    <submittedName>
        <fullName evidence="3">Carboxymuconolactone decarboxylase family protein</fullName>
    </submittedName>
</protein>
<evidence type="ECO:0000313" key="3">
    <source>
        <dbReference type="EMBL" id="RYB01674.1"/>
    </source>
</evidence>